<accession>A0A975U8L8</accession>
<name>A0A975U8L8_9VIBR</name>
<evidence type="ECO:0000256" key="4">
    <source>
        <dbReference type="ARBA" id="ARBA00023235"/>
    </source>
</evidence>
<dbReference type="KEGG" id="vos:KNV97_17280"/>
<dbReference type="InterPro" id="IPR046357">
    <property type="entry name" value="PPIase_dom_sf"/>
</dbReference>
<dbReference type="Pfam" id="PF00254">
    <property type="entry name" value="FKBP_C"/>
    <property type="match status" value="1"/>
</dbReference>
<evidence type="ECO:0000259" key="8">
    <source>
        <dbReference type="PROSITE" id="PS50059"/>
    </source>
</evidence>
<dbReference type="InterPro" id="IPR000774">
    <property type="entry name" value="PPIase_FKBP_N"/>
</dbReference>
<dbReference type="Proteomes" id="UP000694232">
    <property type="component" value="Chromosome 1"/>
</dbReference>
<organism evidence="9 10">
    <name type="scientific">Vibrio ostreae</name>
    <dbReference type="NCBI Taxonomy" id="2841925"/>
    <lineage>
        <taxon>Bacteria</taxon>
        <taxon>Pseudomonadati</taxon>
        <taxon>Pseudomonadota</taxon>
        <taxon>Gammaproteobacteria</taxon>
        <taxon>Vibrionales</taxon>
        <taxon>Vibrionaceae</taxon>
        <taxon>Vibrio</taxon>
    </lineage>
</organism>
<keyword evidence="7" id="KW-0732">Signal</keyword>
<protein>
    <recommendedName>
        <fullName evidence="6">Peptidyl-prolyl cis-trans isomerase</fullName>
        <ecNumber evidence="6">5.2.1.8</ecNumber>
    </recommendedName>
</protein>
<feature type="chain" id="PRO_5038145738" description="Peptidyl-prolyl cis-trans isomerase" evidence="7">
    <location>
        <begin position="18"/>
        <end position="265"/>
    </location>
</feature>
<evidence type="ECO:0000256" key="1">
    <source>
        <dbReference type="ARBA" id="ARBA00000971"/>
    </source>
</evidence>
<reference evidence="9" key="1">
    <citation type="submission" date="2021-06" db="EMBL/GenBank/DDBJ databases">
        <title>Vibrio nov. sp., novel gut bacterium isolated from Yellow Sea oyster.</title>
        <authorList>
            <person name="Muhammad N."/>
            <person name="Nguyen T.H."/>
            <person name="Lee Y.-J."/>
            <person name="Ko J."/>
            <person name="Kim S.-G."/>
        </authorList>
    </citation>
    <scope>NUCLEOTIDE SEQUENCE</scope>
    <source>
        <strain evidence="9">OG9-811</strain>
    </source>
</reference>
<sequence length="265" mass="28519">MKSLLKVSLLAATVMLAVGCQEDAPKTEGAAPAAEQSAAAKTVNLQSEDDKAAYAIGVSFANYLSNSIEKPAEIGINLNKDLVLEGIQHVFAGKAEMTEEETRAALESLDKRVAEKMKAQAEEKAATNKKAGDDFRADFEKQDGVKKTDSGLLYQVMTPGEGETPKETDTVQVHYKGTLIDGTQFDSSYDRGEPATFPLNRVIPGWTEGVQLMKVGAKYKFVIPPELAYGEQDTPTIPANSTLVFEVELLKIDNGDADAKAKSAQ</sequence>
<dbReference type="Gene3D" id="3.10.50.40">
    <property type="match status" value="1"/>
</dbReference>
<comment type="similarity">
    <text evidence="2 6">Belongs to the FKBP-type PPIase family.</text>
</comment>
<evidence type="ECO:0000256" key="2">
    <source>
        <dbReference type="ARBA" id="ARBA00006577"/>
    </source>
</evidence>
<evidence type="ECO:0000256" key="5">
    <source>
        <dbReference type="PROSITE-ProRule" id="PRU00277"/>
    </source>
</evidence>
<dbReference type="Pfam" id="PF01346">
    <property type="entry name" value="FKBP_N"/>
    <property type="match status" value="1"/>
</dbReference>
<proteinExistence type="inferred from homology"/>
<dbReference type="GO" id="GO:0003755">
    <property type="term" value="F:peptidyl-prolyl cis-trans isomerase activity"/>
    <property type="evidence" value="ECO:0007669"/>
    <property type="project" value="UniProtKB-UniRule"/>
</dbReference>
<feature type="signal peptide" evidence="7">
    <location>
        <begin position="1"/>
        <end position="17"/>
    </location>
</feature>
<dbReference type="PANTHER" id="PTHR43811">
    <property type="entry name" value="FKBP-TYPE PEPTIDYL-PROLYL CIS-TRANS ISOMERASE FKPA"/>
    <property type="match status" value="1"/>
</dbReference>
<dbReference type="EC" id="5.2.1.8" evidence="6"/>
<dbReference type="GO" id="GO:0006457">
    <property type="term" value="P:protein folding"/>
    <property type="evidence" value="ECO:0007669"/>
    <property type="project" value="InterPro"/>
</dbReference>
<feature type="domain" description="PPIase FKBP-type" evidence="8">
    <location>
        <begin position="168"/>
        <end position="253"/>
    </location>
</feature>
<keyword evidence="10" id="KW-1185">Reference proteome</keyword>
<dbReference type="InterPro" id="IPR001179">
    <property type="entry name" value="PPIase_FKBP_dom"/>
</dbReference>
<keyword evidence="3 5" id="KW-0697">Rotamase</keyword>
<dbReference type="AlphaFoldDB" id="A0A975U8L8"/>
<dbReference type="Gene3D" id="1.10.287.460">
    <property type="entry name" value="Peptidyl-prolyl cis-trans isomerase, FKBP-type, N-terminal domain"/>
    <property type="match status" value="1"/>
</dbReference>
<dbReference type="EMBL" id="CP076643">
    <property type="protein sequence ID" value="QXO17155.1"/>
    <property type="molecule type" value="Genomic_DNA"/>
</dbReference>
<evidence type="ECO:0000256" key="3">
    <source>
        <dbReference type="ARBA" id="ARBA00023110"/>
    </source>
</evidence>
<dbReference type="PROSITE" id="PS51257">
    <property type="entry name" value="PROKAR_LIPOPROTEIN"/>
    <property type="match status" value="1"/>
</dbReference>
<dbReference type="PROSITE" id="PS50059">
    <property type="entry name" value="FKBP_PPIASE"/>
    <property type="match status" value="1"/>
</dbReference>
<dbReference type="PANTHER" id="PTHR43811:SF19">
    <property type="entry name" value="39 KDA FK506-BINDING NUCLEAR PROTEIN"/>
    <property type="match status" value="1"/>
</dbReference>
<evidence type="ECO:0000313" key="10">
    <source>
        <dbReference type="Proteomes" id="UP000694232"/>
    </source>
</evidence>
<comment type="catalytic activity">
    <reaction evidence="1 5 6">
        <text>[protein]-peptidylproline (omega=180) = [protein]-peptidylproline (omega=0)</text>
        <dbReference type="Rhea" id="RHEA:16237"/>
        <dbReference type="Rhea" id="RHEA-COMP:10747"/>
        <dbReference type="Rhea" id="RHEA-COMP:10748"/>
        <dbReference type="ChEBI" id="CHEBI:83833"/>
        <dbReference type="ChEBI" id="CHEBI:83834"/>
        <dbReference type="EC" id="5.2.1.8"/>
    </reaction>
</comment>
<dbReference type="RefSeq" id="WP_136487912.1">
    <property type="nucleotide sequence ID" value="NZ_CP076643.1"/>
</dbReference>
<evidence type="ECO:0000256" key="7">
    <source>
        <dbReference type="SAM" id="SignalP"/>
    </source>
</evidence>
<evidence type="ECO:0000313" key="9">
    <source>
        <dbReference type="EMBL" id="QXO17155.1"/>
    </source>
</evidence>
<dbReference type="SUPFAM" id="SSF54534">
    <property type="entry name" value="FKBP-like"/>
    <property type="match status" value="1"/>
</dbReference>
<dbReference type="NCBIfam" id="NF008150">
    <property type="entry name" value="PRK10902.1"/>
    <property type="match status" value="1"/>
</dbReference>
<dbReference type="InterPro" id="IPR036944">
    <property type="entry name" value="PPIase_FKBP_N_sf"/>
</dbReference>
<gene>
    <name evidence="9" type="primary">fkpA</name>
    <name evidence="9" type="ORF">KNV97_17280</name>
</gene>
<evidence type="ECO:0000256" key="6">
    <source>
        <dbReference type="RuleBase" id="RU003915"/>
    </source>
</evidence>
<keyword evidence="4 5" id="KW-0413">Isomerase</keyword>
<dbReference type="FunFam" id="3.10.50.40:FF:000004">
    <property type="entry name" value="Peptidyl-prolyl cis-trans isomerase"/>
    <property type="match status" value="1"/>
</dbReference>